<dbReference type="InterPro" id="IPR029055">
    <property type="entry name" value="Ntn_hydrolases_N"/>
</dbReference>
<evidence type="ECO:0000256" key="3">
    <source>
        <dbReference type="ARBA" id="ARBA00023145"/>
    </source>
</evidence>
<name>A0ABV8SNC2_9GAMM</name>
<dbReference type="EMBL" id="JBHSDU010000003">
    <property type="protein sequence ID" value="MFC4308977.1"/>
    <property type="molecule type" value="Genomic_DNA"/>
</dbReference>
<evidence type="ECO:0000313" key="8">
    <source>
        <dbReference type="Proteomes" id="UP001595904"/>
    </source>
</evidence>
<dbReference type="Gene3D" id="1.10.439.10">
    <property type="entry name" value="Penicillin Amidohydrolase, domain 1"/>
    <property type="match status" value="1"/>
</dbReference>
<keyword evidence="6" id="KW-0472">Membrane</keyword>
<keyword evidence="3" id="KW-0865">Zymogen</keyword>
<evidence type="ECO:0000256" key="1">
    <source>
        <dbReference type="ARBA" id="ARBA00006586"/>
    </source>
</evidence>
<dbReference type="InterPro" id="IPR043146">
    <property type="entry name" value="Penicillin_amidase_N_B-knob"/>
</dbReference>
<accession>A0ABV8SNC2</accession>
<dbReference type="Gene3D" id="1.10.1400.10">
    <property type="match status" value="1"/>
</dbReference>
<dbReference type="InterPro" id="IPR023343">
    <property type="entry name" value="Penicillin_amidase_dom1"/>
</dbReference>
<dbReference type="RefSeq" id="WP_380596046.1">
    <property type="nucleotide sequence ID" value="NZ_JBHSDU010000003.1"/>
</dbReference>
<dbReference type="InterPro" id="IPR014395">
    <property type="entry name" value="Pen/GL7ACA/AHL_acylase"/>
</dbReference>
<dbReference type="PANTHER" id="PTHR34218">
    <property type="entry name" value="PEPTIDASE S45 PENICILLIN AMIDASE"/>
    <property type="match status" value="1"/>
</dbReference>
<keyword evidence="2" id="KW-0378">Hydrolase</keyword>
<organism evidence="7 8">
    <name type="scientific">Steroidobacter flavus</name>
    <dbReference type="NCBI Taxonomy" id="1842136"/>
    <lineage>
        <taxon>Bacteria</taxon>
        <taxon>Pseudomonadati</taxon>
        <taxon>Pseudomonadota</taxon>
        <taxon>Gammaproteobacteria</taxon>
        <taxon>Steroidobacterales</taxon>
        <taxon>Steroidobacteraceae</taxon>
        <taxon>Steroidobacter</taxon>
    </lineage>
</organism>
<protein>
    <submittedName>
        <fullName evidence="7">Penicillin acylase family protein</fullName>
    </submittedName>
</protein>
<comment type="caution">
    <text evidence="7">The sequence shown here is derived from an EMBL/GenBank/DDBJ whole genome shotgun (WGS) entry which is preliminary data.</text>
</comment>
<feature type="transmembrane region" description="Helical" evidence="6">
    <location>
        <begin position="7"/>
        <end position="29"/>
    </location>
</feature>
<dbReference type="PANTHER" id="PTHR34218:SF4">
    <property type="entry name" value="ACYL-HOMOSERINE LACTONE ACYLASE QUIP"/>
    <property type="match status" value="1"/>
</dbReference>
<dbReference type="Pfam" id="PF01804">
    <property type="entry name" value="Penicil_amidase"/>
    <property type="match status" value="1"/>
</dbReference>
<dbReference type="PIRSF" id="PIRSF001227">
    <property type="entry name" value="Pen_acylase"/>
    <property type="match status" value="1"/>
</dbReference>
<dbReference type="Gene3D" id="3.60.20.10">
    <property type="entry name" value="Glutamine Phosphoribosylpyrophosphate, subunit 1, domain 1"/>
    <property type="match status" value="1"/>
</dbReference>
<evidence type="ECO:0000256" key="6">
    <source>
        <dbReference type="SAM" id="Phobius"/>
    </source>
</evidence>
<dbReference type="InterPro" id="IPR002692">
    <property type="entry name" value="S45"/>
</dbReference>
<dbReference type="CDD" id="cd03747">
    <property type="entry name" value="Ntn_PGA_like"/>
    <property type="match status" value="1"/>
</dbReference>
<evidence type="ECO:0000256" key="5">
    <source>
        <dbReference type="SAM" id="MobiDB-lite"/>
    </source>
</evidence>
<feature type="region of interest" description="Disordered" evidence="5">
    <location>
        <begin position="779"/>
        <end position="803"/>
    </location>
</feature>
<keyword evidence="6" id="KW-0812">Transmembrane</keyword>
<reference evidence="8" key="1">
    <citation type="journal article" date="2019" name="Int. J. Syst. Evol. Microbiol.">
        <title>The Global Catalogue of Microorganisms (GCM) 10K type strain sequencing project: providing services to taxonomists for standard genome sequencing and annotation.</title>
        <authorList>
            <consortium name="The Broad Institute Genomics Platform"/>
            <consortium name="The Broad Institute Genome Sequencing Center for Infectious Disease"/>
            <person name="Wu L."/>
            <person name="Ma J."/>
        </authorList>
    </citation>
    <scope>NUCLEOTIDE SEQUENCE [LARGE SCALE GENOMIC DNA]</scope>
    <source>
        <strain evidence="8">CGMCC 1.10759</strain>
    </source>
</reference>
<keyword evidence="6" id="KW-1133">Transmembrane helix</keyword>
<comment type="similarity">
    <text evidence="1">Belongs to the peptidase S45 family.</text>
</comment>
<dbReference type="SUPFAM" id="SSF56235">
    <property type="entry name" value="N-terminal nucleophile aminohydrolases (Ntn hydrolases)"/>
    <property type="match status" value="1"/>
</dbReference>
<keyword evidence="8" id="KW-1185">Reference proteome</keyword>
<gene>
    <name evidence="7" type="ORF">ACFPN2_07795</name>
</gene>
<evidence type="ECO:0000256" key="2">
    <source>
        <dbReference type="ARBA" id="ARBA00022801"/>
    </source>
</evidence>
<proteinExistence type="inferred from homology"/>
<evidence type="ECO:0000256" key="4">
    <source>
        <dbReference type="ARBA" id="ARBA00038735"/>
    </source>
</evidence>
<dbReference type="Proteomes" id="UP001595904">
    <property type="component" value="Unassembled WGS sequence"/>
</dbReference>
<dbReference type="InterPro" id="IPR043147">
    <property type="entry name" value="Penicillin_amidase_A-knob"/>
</dbReference>
<sequence>MRLLRPLRVVGLALLIVLVVGGLIGYFALRASLPQLDGNIPNARISATAAIERDAEGTPVIRAGNRADLAFATGFAHAQDRYFQMDLMRRAAAGEMAELLGASVLDMDRKLRVHGFRHVAREVMAAATARDRALLEAYSAGVNFALSQASAKPWEYLLLGAKPAPWLPEDSVLAAFSMYLNLNDSTGSEELSRLQLRDALPPAMFAFLAPLGTEWDAPMQGGTIRSATIPGPDIFDLRDGVPRSAALSAPRTAGTMEEKVYVGSNSWAVASTHTADKGALLANDMHLGLRLPHVWYRARMIVDTDGDAHRDLVGVTLPGLPLLIVGSNGHVAWGFTNSFGDWTDLVIVERDPQDASRYLTPEGSEPFQVRQEILKVKDGDDEKLTVTNTRWGPIVREDTSNRPLALAWTAHHAQATNFRMFDLETVDTVENALLVANRSGVPVQNFIAVDASGRIGWSLMGQVPVRSNYDSTLPYLWNTPETGWNGWRKAEEYPRIIDPQSGRLWTANARTVDVETWLSFMGDGMYDNGARAAQIRDDLLALENATPADMVNIQLDDRALFLIRWRDFLLELIDERAVQGQPLRAEARKFLEDWSARAAADDVGYRLVRAMRLQIRQDVFESLTAAARLKYPKTKFSPSAQFEGPLWQLVTKQPAHMLDPRYPSWEDALLASVDTALKELVHECGSLSQCSWGAQNTLAMRHPLSQALPFVGHWLDMPSQPLSGDSFMPRVQGPSFGASERMVVSPGREAQGYFQMPGGPVDHPMSPFYGAGHKAWARGEPRPLLPGEPKHTLKLSPAAVAKQ</sequence>
<evidence type="ECO:0000313" key="7">
    <source>
        <dbReference type="EMBL" id="MFC4308977.1"/>
    </source>
</evidence>
<comment type="subunit">
    <text evidence="4">Heterodimer of an alpha subunit and a beta subunit processed from the same precursor.</text>
</comment>
<dbReference type="Gene3D" id="2.30.120.10">
    <property type="match status" value="1"/>
</dbReference>